<dbReference type="GO" id="GO:0050311">
    <property type="term" value="F:sulfite reductase (ferredoxin) activity"/>
    <property type="evidence" value="ECO:0007669"/>
    <property type="project" value="TreeGrafter"/>
</dbReference>
<evidence type="ECO:0000313" key="11">
    <source>
        <dbReference type="Proteomes" id="UP000642180"/>
    </source>
</evidence>
<evidence type="ECO:0000256" key="4">
    <source>
        <dbReference type="ARBA" id="ARBA00022723"/>
    </source>
</evidence>
<accession>A0A8J3F0S5</accession>
<proteinExistence type="predicted"/>
<evidence type="ECO:0000259" key="8">
    <source>
        <dbReference type="Pfam" id="PF01077"/>
    </source>
</evidence>
<keyword evidence="5" id="KW-0560">Oxidoreductase</keyword>
<dbReference type="PANTHER" id="PTHR11493">
    <property type="entry name" value="SULFITE REDUCTASE [NADPH] SUBUNIT BETA-RELATED"/>
    <property type="match status" value="1"/>
</dbReference>
<dbReference type="Pfam" id="PF03460">
    <property type="entry name" value="NIR_SIR_ferr"/>
    <property type="match status" value="2"/>
</dbReference>
<keyword evidence="11" id="KW-1185">Reference proteome</keyword>
<dbReference type="SUPFAM" id="SSF55124">
    <property type="entry name" value="Nitrite/Sulfite reductase N-terminal domain-like"/>
    <property type="match status" value="2"/>
</dbReference>
<keyword evidence="6" id="KW-0408">Iron</keyword>
<dbReference type="GO" id="GO:0000103">
    <property type="term" value="P:sulfate assimilation"/>
    <property type="evidence" value="ECO:0007669"/>
    <property type="project" value="TreeGrafter"/>
</dbReference>
<reference evidence="11" key="1">
    <citation type="journal article" date="2019" name="Int. J. Syst. Evol. Microbiol.">
        <title>The Global Catalogue of Microorganisms (GCM) 10K type strain sequencing project: providing services to taxonomists for standard genome sequencing and annotation.</title>
        <authorList>
            <consortium name="The Broad Institute Genomics Platform"/>
            <consortium name="The Broad Institute Genome Sequencing Center for Infectious Disease"/>
            <person name="Wu L."/>
            <person name="Ma J."/>
        </authorList>
    </citation>
    <scope>NUCLEOTIDE SEQUENCE [LARGE SCALE GENOMIC DNA]</scope>
    <source>
        <strain evidence="11">CCM 2767</strain>
    </source>
</reference>
<comment type="cofactor">
    <cofactor evidence="2">
        <name>[4Fe-4S] cluster</name>
        <dbReference type="ChEBI" id="CHEBI:49883"/>
    </cofactor>
</comment>
<dbReference type="Gene3D" id="3.90.480.10">
    <property type="entry name" value="Sulfite Reductase Hemoprotein,Domain 2"/>
    <property type="match status" value="1"/>
</dbReference>
<feature type="domain" description="Nitrite/sulphite reductase 4Fe-4S" evidence="8">
    <location>
        <begin position="119"/>
        <end position="273"/>
    </location>
</feature>
<dbReference type="InterPro" id="IPR045169">
    <property type="entry name" value="NO2/SO3_Rdtase_4Fe4S_prot"/>
</dbReference>
<dbReference type="AlphaFoldDB" id="A0A8J3F0S5"/>
<organism evidence="10 11">
    <name type="scientific">Oxalicibacterium faecigallinarum</name>
    <dbReference type="NCBI Taxonomy" id="573741"/>
    <lineage>
        <taxon>Bacteria</taxon>
        <taxon>Pseudomonadati</taxon>
        <taxon>Pseudomonadota</taxon>
        <taxon>Betaproteobacteria</taxon>
        <taxon>Burkholderiales</taxon>
        <taxon>Oxalobacteraceae</taxon>
        <taxon>Oxalicibacterium</taxon>
    </lineage>
</organism>
<dbReference type="GO" id="GO:0020037">
    <property type="term" value="F:heme binding"/>
    <property type="evidence" value="ECO:0007669"/>
    <property type="project" value="InterPro"/>
</dbReference>
<comment type="cofactor">
    <cofactor evidence="1">
        <name>siroheme</name>
        <dbReference type="ChEBI" id="CHEBI:60052"/>
    </cofactor>
</comment>
<dbReference type="GO" id="GO:0046872">
    <property type="term" value="F:metal ion binding"/>
    <property type="evidence" value="ECO:0007669"/>
    <property type="project" value="UniProtKB-KW"/>
</dbReference>
<dbReference type="PANTHER" id="PTHR11493:SF47">
    <property type="entry name" value="SULFITE REDUCTASE [NADPH] SUBUNIT BETA"/>
    <property type="match status" value="1"/>
</dbReference>
<keyword evidence="7" id="KW-0411">Iron-sulfur</keyword>
<evidence type="ECO:0000256" key="2">
    <source>
        <dbReference type="ARBA" id="ARBA00001966"/>
    </source>
</evidence>
<feature type="domain" description="Nitrite/Sulfite reductase ferredoxin-like" evidence="9">
    <location>
        <begin position="345"/>
        <end position="398"/>
    </location>
</feature>
<dbReference type="GO" id="GO:0016002">
    <property type="term" value="F:sulfite reductase activity"/>
    <property type="evidence" value="ECO:0007669"/>
    <property type="project" value="TreeGrafter"/>
</dbReference>
<evidence type="ECO:0000256" key="5">
    <source>
        <dbReference type="ARBA" id="ARBA00023002"/>
    </source>
</evidence>
<dbReference type="InterPro" id="IPR036136">
    <property type="entry name" value="Nit/Sulf_reduc_fer-like_dom_sf"/>
</dbReference>
<dbReference type="RefSeq" id="WP_188379314.1">
    <property type="nucleotide sequence ID" value="NZ_BMDI01000001.1"/>
</dbReference>
<dbReference type="InterPro" id="IPR005117">
    <property type="entry name" value="NiRdtase/SiRdtase_haem-b_fer"/>
</dbReference>
<dbReference type="InterPro" id="IPR045854">
    <property type="entry name" value="NO2/SO3_Rdtase_4Fe4S_sf"/>
</dbReference>
<evidence type="ECO:0000313" key="10">
    <source>
        <dbReference type="EMBL" id="GGI15826.1"/>
    </source>
</evidence>
<feature type="domain" description="Nitrite/sulphite reductase 4Fe-4S" evidence="8">
    <location>
        <begin position="412"/>
        <end position="547"/>
    </location>
</feature>
<gene>
    <name evidence="10" type="primary">cysI</name>
    <name evidence="10" type="ORF">GCM10008066_00840</name>
</gene>
<evidence type="ECO:0000259" key="9">
    <source>
        <dbReference type="Pfam" id="PF03460"/>
    </source>
</evidence>
<keyword evidence="4" id="KW-0479">Metal-binding</keyword>
<keyword evidence="3" id="KW-0004">4Fe-4S</keyword>
<dbReference type="EMBL" id="BMDI01000001">
    <property type="protein sequence ID" value="GGI15826.1"/>
    <property type="molecule type" value="Genomic_DNA"/>
</dbReference>
<name>A0A8J3F0S5_9BURK</name>
<evidence type="ECO:0000256" key="6">
    <source>
        <dbReference type="ARBA" id="ARBA00023004"/>
    </source>
</evidence>
<dbReference type="GO" id="GO:0009337">
    <property type="term" value="C:sulfite reductase complex (NADPH)"/>
    <property type="evidence" value="ECO:0007669"/>
    <property type="project" value="TreeGrafter"/>
</dbReference>
<dbReference type="Gene3D" id="3.30.413.10">
    <property type="entry name" value="Sulfite Reductase Hemoprotein, domain 1"/>
    <property type="match status" value="2"/>
</dbReference>
<evidence type="ECO:0000256" key="3">
    <source>
        <dbReference type="ARBA" id="ARBA00022485"/>
    </source>
</evidence>
<evidence type="ECO:0000256" key="1">
    <source>
        <dbReference type="ARBA" id="ARBA00001929"/>
    </source>
</evidence>
<dbReference type="Proteomes" id="UP000642180">
    <property type="component" value="Unassembled WGS sequence"/>
</dbReference>
<sequence>MYRYDQYDHQIVKERIAQYRDQVRRRLSGELLEDEFRILRLQNGLYLQRHAYMLRIAVPYGLLSSAQMRTFAHIARKYDRGYGHFTTRQNIQFNWIKLEESPEILEELAKVEMHAIQTSGNCVRNTTSDEYAGIAADEIVDPRPYAEIIREWSTFHPEFAYLPRKFKIAINGAVEDRAATAIHDIGLHVIKNEQGEVGFRVMVGGGMGRTPIIGSVICEFLPWQHIMTYIEAILRVYNQYGRRDNIYKARIKILVKAIGIDEYRRQVEEEWAHLKDGPGTITQEELNRVAAYFTLPAYEKLPVTDATFELKKAEDKAFGNWLKRNVKSHKIPGYAAVVLSIKKPGVPPGDATDVQLDFMADLADKYSFGELRVTHEQNVVLSDVKVSDLYEVWQLAKEQGLATPNIGLLTDMICCPGGDFCALANAKSIPIAGAIAQRFEDLDFQHDIGDIELNISGCINACGHHHVGNIGILGVDKDGSEWYQVSLGGAQGNDSSIGKIIGPSFSAVQMPTVIERVLEVYVRDRIEDEKFIDTVRRVGVAPFKEHVYATPIKVDEAAGENAYA</sequence>
<dbReference type="GO" id="GO:0051539">
    <property type="term" value="F:4 iron, 4 sulfur cluster binding"/>
    <property type="evidence" value="ECO:0007669"/>
    <property type="project" value="UniProtKB-KW"/>
</dbReference>
<evidence type="ECO:0000256" key="7">
    <source>
        <dbReference type="ARBA" id="ARBA00023014"/>
    </source>
</evidence>
<comment type="caution">
    <text evidence="10">The sequence shown here is derived from an EMBL/GenBank/DDBJ whole genome shotgun (WGS) entry which is preliminary data.</text>
</comment>
<feature type="domain" description="Nitrite/Sulfite reductase ferredoxin-like" evidence="9">
    <location>
        <begin position="48"/>
        <end position="110"/>
    </location>
</feature>
<protein>
    <submittedName>
        <fullName evidence="10">Sulfite reductase</fullName>
    </submittedName>
</protein>
<dbReference type="SUPFAM" id="SSF56014">
    <property type="entry name" value="Nitrite and sulphite reductase 4Fe-4S domain-like"/>
    <property type="match status" value="2"/>
</dbReference>
<dbReference type="InterPro" id="IPR006067">
    <property type="entry name" value="NO2/SO3_Rdtase_4Fe4S_dom"/>
</dbReference>
<dbReference type="Pfam" id="PF01077">
    <property type="entry name" value="NIR_SIR"/>
    <property type="match status" value="2"/>
</dbReference>